<feature type="region of interest" description="Disordered" evidence="1">
    <location>
        <begin position="32"/>
        <end position="96"/>
    </location>
</feature>
<accession>A0A183FH77</accession>
<sequence>MERPRKELLVEPWRLEGEALMVVGGGPLELKYATAPTRPRRGRRAASDSALLDSVTDGGPVAPSQPAKQARQATSEPNHPAGPAHGGWGSSSWCLPEGKFLPNWFDYS</sequence>
<protein>
    <submittedName>
        <fullName evidence="2 4">Uncharacterized protein</fullName>
    </submittedName>
</protein>
<gene>
    <name evidence="2" type="ORF">HPBE_LOCUS6094</name>
</gene>
<keyword evidence="3" id="KW-1185">Reference proteome</keyword>
<evidence type="ECO:0000313" key="2">
    <source>
        <dbReference type="EMBL" id="VDO66893.1"/>
    </source>
</evidence>
<dbReference type="EMBL" id="UZAH01025594">
    <property type="protein sequence ID" value="VDO66893.1"/>
    <property type="molecule type" value="Genomic_DNA"/>
</dbReference>
<reference evidence="2 3" key="1">
    <citation type="submission" date="2018-11" db="EMBL/GenBank/DDBJ databases">
        <authorList>
            <consortium name="Pathogen Informatics"/>
        </authorList>
    </citation>
    <scope>NUCLEOTIDE SEQUENCE [LARGE SCALE GENOMIC DNA]</scope>
</reference>
<organism evidence="3 4">
    <name type="scientific">Heligmosomoides polygyrus</name>
    <name type="common">Parasitic roundworm</name>
    <dbReference type="NCBI Taxonomy" id="6339"/>
    <lineage>
        <taxon>Eukaryota</taxon>
        <taxon>Metazoa</taxon>
        <taxon>Ecdysozoa</taxon>
        <taxon>Nematoda</taxon>
        <taxon>Chromadorea</taxon>
        <taxon>Rhabditida</taxon>
        <taxon>Rhabditina</taxon>
        <taxon>Rhabditomorpha</taxon>
        <taxon>Strongyloidea</taxon>
        <taxon>Heligmosomidae</taxon>
        <taxon>Heligmosomoides</taxon>
    </lineage>
</organism>
<dbReference type="Proteomes" id="UP000050761">
    <property type="component" value="Unassembled WGS sequence"/>
</dbReference>
<evidence type="ECO:0000256" key="1">
    <source>
        <dbReference type="SAM" id="MobiDB-lite"/>
    </source>
</evidence>
<evidence type="ECO:0000313" key="3">
    <source>
        <dbReference type="Proteomes" id="UP000050761"/>
    </source>
</evidence>
<accession>A0A3P7YQ49</accession>
<dbReference type="AlphaFoldDB" id="A0A183FH77"/>
<evidence type="ECO:0000313" key="4">
    <source>
        <dbReference type="WBParaSite" id="HPBE_0000609301-mRNA-1"/>
    </source>
</evidence>
<dbReference type="WBParaSite" id="HPBE_0000609301-mRNA-1">
    <property type="protein sequence ID" value="HPBE_0000609301-mRNA-1"/>
    <property type="gene ID" value="HPBE_0000609301"/>
</dbReference>
<proteinExistence type="predicted"/>
<reference evidence="4" key="2">
    <citation type="submission" date="2019-09" db="UniProtKB">
        <authorList>
            <consortium name="WormBaseParasite"/>
        </authorList>
    </citation>
    <scope>IDENTIFICATION</scope>
</reference>
<name>A0A183FH77_HELPZ</name>